<accession>A0AAD5UXA6</accession>
<protein>
    <submittedName>
        <fullName evidence="2">Uncharacterized protein</fullName>
    </submittedName>
</protein>
<feature type="signal peptide" evidence="1">
    <location>
        <begin position="1"/>
        <end position="18"/>
    </location>
</feature>
<keyword evidence="3" id="KW-1185">Reference proteome</keyword>
<evidence type="ECO:0000313" key="3">
    <source>
        <dbReference type="Proteomes" id="UP001212997"/>
    </source>
</evidence>
<comment type="caution">
    <text evidence="2">The sequence shown here is derived from an EMBL/GenBank/DDBJ whole genome shotgun (WGS) entry which is preliminary data.</text>
</comment>
<organism evidence="2 3">
    <name type="scientific">Meripilus lineatus</name>
    <dbReference type="NCBI Taxonomy" id="2056292"/>
    <lineage>
        <taxon>Eukaryota</taxon>
        <taxon>Fungi</taxon>
        <taxon>Dikarya</taxon>
        <taxon>Basidiomycota</taxon>
        <taxon>Agaricomycotina</taxon>
        <taxon>Agaricomycetes</taxon>
        <taxon>Polyporales</taxon>
        <taxon>Meripilaceae</taxon>
        <taxon>Meripilus</taxon>
    </lineage>
</organism>
<evidence type="ECO:0000256" key="1">
    <source>
        <dbReference type="SAM" id="SignalP"/>
    </source>
</evidence>
<sequence length="143" mass="16082">MVAFLWLVWYQATTRVTPKHWALAVTYELNERAFATMYQIIGDGSGMGQFAPNVARRVLLMGTQGPHSYEGKLLLGEIFDNIIGALEMYSESAVDIVNTNNRRRGIGDSNCQDWVLIIVRSLEDAHWLPKGTLGRVERCPRVG</sequence>
<dbReference type="Proteomes" id="UP001212997">
    <property type="component" value="Unassembled WGS sequence"/>
</dbReference>
<keyword evidence="1" id="KW-0732">Signal</keyword>
<name>A0AAD5UXA6_9APHY</name>
<gene>
    <name evidence="2" type="ORF">NLI96_g8467</name>
</gene>
<feature type="chain" id="PRO_5042002871" evidence="1">
    <location>
        <begin position="19"/>
        <end position="143"/>
    </location>
</feature>
<reference evidence="2" key="1">
    <citation type="submission" date="2022-07" db="EMBL/GenBank/DDBJ databases">
        <title>Genome Sequence of Physisporinus lineatus.</title>
        <authorList>
            <person name="Buettner E."/>
        </authorList>
    </citation>
    <scope>NUCLEOTIDE SEQUENCE</scope>
    <source>
        <strain evidence="2">VT162</strain>
    </source>
</reference>
<dbReference type="EMBL" id="JANAWD010000385">
    <property type="protein sequence ID" value="KAJ3480266.1"/>
    <property type="molecule type" value="Genomic_DNA"/>
</dbReference>
<proteinExistence type="predicted"/>
<dbReference type="AlphaFoldDB" id="A0AAD5UXA6"/>
<evidence type="ECO:0000313" key="2">
    <source>
        <dbReference type="EMBL" id="KAJ3480266.1"/>
    </source>
</evidence>